<feature type="domain" description="DUF7732" evidence="4">
    <location>
        <begin position="103"/>
        <end position="226"/>
    </location>
</feature>
<keyword evidence="2" id="KW-1133">Transmembrane helix</keyword>
<accession>A0A9P9CXY6</accession>
<feature type="compositionally biased region" description="Polar residues" evidence="1">
    <location>
        <begin position="78"/>
        <end position="93"/>
    </location>
</feature>
<dbReference type="AlphaFoldDB" id="A0A9P9CXY6"/>
<feature type="transmembrane region" description="Helical" evidence="2">
    <location>
        <begin position="242"/>
        <end position="261"/>
    </location>
</feature>
<keyword evidence="2" id="KW-0472">Membrane</keyword>
<name>A0A9P9CXY6_9HYPO</name>
<sequence length="262" mass="26776">MRLSLALPALLLVGSTAASVIGAPRHVEVKHTDAASHTNDPELYRRRGGGGGGSGGSGGGGGHSGGGGRSFGSSSSRTKTNSNEGGYSSKGSGVQPTYGGGRYYPGGAAVPYQSGVVTATGLTPFLLIGSALAFWPGVWLYGAYMYHYNTPYRFYNASSQANETREITCGCARYAVCGCEENNSTQYYNDLVGNGSYAPLNKSIVNVSRVNGTMTILINGTLPNGTTAAGEDSAAPGSMKGLVEAFGVCPVAVAVLATVYLL</sequence>
<dbReference type="InterPro" id="IPR056634">
    <property type="entry name" value="DUF7732"/>
</dbReference>
<feature type="compositionally biased region" description="Gly residues" evidence="1">
    <location>
        <begin position="49"/>
        <end position="70"/>
    </location>
</feature>
<proteinExistence type="predicted"/>
<keyword evidence="2" id="KW-0812">Transmembrane</keyword>
<keyword evidence="6" id="KW-1185">Reference proteome</keyword>
<evidence type="ECO:0000259" key="4">
    <source>
        <dbReference type="Pfam" id="PF24866"/>
    </source>
</evidence>
<evidence type="ECO:0000313" key="6">
    <source>
        <dbReference type="Proteomes" id="UP000738349"/>
    </source>
</evidence>
<dbReference type="PANTHER" id="PTHR42091">
    <property type="entry name" value="CONSERVED GLYCINE-RICH PROTEIN (AFU_ORTHOLOGUE AFUA_7G02440)"/>
    <property type="match status" value="1"/>
</dbReference>
<dbReference type="EMBL" id="JAGMUV010000057">
    <property type="protein sequence ID" value="KAH7108912.1"/>
    <property type="molecule type" value="Genomic_DNA"/>
</dbReference>
<evidence type="ECO:0000256" key="2">
    <source>
        <dbReference type="SAM" id="Phobius"/>
    </source>
</evidence>
<organism evidence="5 6">
    <name type="scientific">Dactylonectria macrodidyma</name>
    <dbReference type="NCBI Taxonomy" id="307937"/>
    <lineage>
        <taxon>Eukaryota</taxon>
        <taxon>Fungi</taxon>
        <taxon>Dikarya</taxon>
        <taxon>Ascomycota</taxon>
        <taxon>Pezizomycotina</taxon>
        <taxon>Sordariomycetes</taxon>
        <taxon>Hypocreomycetidae</taxon>
        <taxon>Hypocreales</taxon>
        <taxon>Nectriaceae</taxon>
        <taxon>Dactylonectria</taxon>
    </lineage>
</organism>
<evidence type="ECO:0000313" key="5">
    <source>
        <dbReference type="EMBL" id="KAH7108912.1"/>
    </source>
</evidence>
<feature type="region of interest" description="Disordered" evidence="1">
    <location>
        <begin position="31"/>
        <end position="93"/>
    </location>
</feature>
<gene>
    <name evidence="5" type="ORF">EDB81DRAFT_954422</name>
</gene>
<evidence type="ECO:0000256" key="3">
    <source>
        <dbReference type="SAM" id="SignalP"/>
    </source>
</evidence>
<protein>
    <submittedName>
        <fullName evidence="5">Glycine-rich protein</fullName>
    </submittedName>
</protein>
<feature type="transmembrane region" description="Helical" evidence="2">
    <location>
        <begin position="125"/>
        <end position="146"/>
    </location>
</feature>
<keyword evidence="3" id="KW-0732">Signal</keyword>
<feature type="chain" id="PRO_5040110315" evidence="3">
    <location>
        <begin position="19"/>
        <end position="262"/>
    </location>
</feature>
<dbReference type="Pfam" id="PF24866">
    <property type="entry name" value="DUF7732"/>
    <property type="match status" value="1"/>
</dbReference>
<dbReference type="PANTHER" id="PTHR42091:SF1">
    <property type="entry name" value="CONSERVED GLYCINE-RICH PROTEIN (AFU_ORTHOLOGUE AFUA_7G02440)"/>
    <property type="match status" value="1"/>
</dbReference>
<comment type="caution">
    <text evidence="5">The sequence shown here is derived from an EMBL/GenBank/DDBJ whole genome shotgun (WGS) entry which is preliminary data.</text>
</comment>
<reference evidence="5" key="1">
    <citation type="journal article" date="2021" name="Nat. Commun.">
        <title>Genetic determinants of endophytism in the Arabidopsis root mycobiome.</title>
        <authorList>
            <person name="Mesny F."/>
            <person name="Miyauchi S."/>
            <person name="Thiergart T."/>
            <person name="Pickel B."/>
            <person name="Atanasova L."/>
            <person name="Karlsson M."/>
            <person name="Huettel B."/>
            <person name="Barry K.W."/>
            <person name="Haridas S."/>
            <person name="Chen C."/>
            <person name="Bauer D."/>
            <person name="Andreopoulos W."/>
            <person name="Pangilinan J."/>
            <person name="LaButti K."/>
            <person name="Riley R."/>
            <person name="Lipzen A."/>
            <person name="Clum A."/>
            <person name="Drula E."/>
            <person name="Henrissat B."/>
            <person name="Kohler A."/>
            <person name="Grigoriev I.V."/>
            <person name="Martin F.M."/>
            <person name="Hacquard S."/>
        </authorList>
    </citation>
    <scope>NUCLEOTIDE SEQUENCE</scope>
    <source>
        <strain evidence="5">MPI-CAGE-AT-0147</strain>
    </source>
</reference>
<dbReference type="OrthoDB" id="5425547at2759"/>
<dbReference type="Proteomes" id="UP000738349">
    <property type="component" value="Unassembled WGS sequence"/>
</dbReference>
<feature type="signal peptide" evidence="3">
    <location>
        <begin position="1"/>
        <end position="18"/>
    </location>
</feature>
<feature type="compositionally biased region" description="Basic and acidic residues" evidence="1">
    <location>
        <begin position="31"/>
        <end position="45"/>
    </location>
</feature>
<evidence type="ECO:0000256" key="1">
    <source>
        <dbReference type="SAM" id="MobiDB-lite"/>
    </source>
</evidence>